<dbReference type="Pfam" id="PF00440">
    <property type="entry name" value="TetR_N"/>
    <property type="match status" value="1"/>
</dbReference>
<keyword evidence="3" id="KW-0804">Transcription</keyword>
<sequence length="229" mass="23388">MTTKGRPRSFDRDAALDAALHEFWRHGYEATSLAGLTKAMGINPPSLYAAFGDKRRLFTAAVQRYADTHGRYGALALARPTAREAVETMLRLAAAEYAAPGHPPGCLVVDGATNTTDAARDVREELRAVREGNKKAIAAKITADVAAGLLPPGVAEEADALAGFYASVIQGMSTQARDGADRAALERIAEIALRAWPAGPDAGAGADAGAGTDEGAGADAGTGGGTAGA</sequence>
<evidence type="ECO:0000256" key="2">
    <source>
        <dbReference type="ARBA" id="ARBA00023125"/>
    </source>
</evidence>
<feature type="region of interest" description="Disordered" evidence="5">
    <location>
        <begin position="200"/>
        <end position="229"/>
    </location>
</feature>
<gene>
    <name evidence="7" type="ORF">Kpho02_20550</name>
</gene>
<dbReference type="PANTHER" id="PTHR47506">
    <property type="entry name" value="TRANSCRIPTIONAL REGULATORY PROTEIN"/>
    <property type="match status" value="1"/>
</dbReference>
<dbReference type="InterPro" id="IPR011075">
    <property type="entry name" value="TetR_C"/>
</dbReference>
<feature type="domain" description="HTH tetR-type" evidence="6">
    <location>
        <begin position="9"/>
        <end position="69"/>
    </location>
</feature>
<evidence type="ECO:0000256" key="3">
    <source>
        <dbReference type="ARBA" id="ARBA00023163"/>
    </source>
</evidence>
<protein>
    <submittedName>
        <fullName evidence="7">TetR family transcriptional regulator</fullName>
    </submittedName>
</protein>
<dbReference type="Proteomes" id="UP001165041">
    <property type="component" value="Unassembled WGS sequence"/>
</dbReference>
<keyword evidence="2 4" id="KW-0238">DNA-binding</keyword>
<name>A0A9W6Q778_9ACTN</name>
<dbReference type="EMBL" id="BSSA01000005">
    <property type="protein sequence ID" value="GLW69756.1"/>
    <property type="molecule type" value="Genomic_DNA"/>
</dbReference>
<comment type="caution">
    <text evidence="7">The sequence shown here is derived from an EMBL/GenBank/DDBJ whole genome shotgun (WGS) entry which is preliminary data.</text>
</comment>
<evidence type="ECO:0000313" key="8">
    <source>
        <dbReference type="Proteomes" id="UP001165041"/>
    </source>
</evidence>
<dbReference type="PROSITE" id="PS01081">
    <property type="entry name" value="HTH_TETR_1"/>
    <property type="match status" value="1"/>
</dbReference>
<evidence type="ECO:0000313" key="7">
    <source>
        <dbReference type="EMBL" id="GLW69756.1"/>
    </source>
</evidence>
<dbReference type="Gene3D" id="1.10.357.10">
    <property type="entry name" value="Tetracycline Repressor, domain 2"/>
    <property type="match status" value="1"/>
</dbReference>
<dbReference type="InterPro" id="IPR036271">
    <property type="entry name" value="Tet_transcr_reg_TetR-rel_C_sf"/>
</dbReference>
<proteinExistence type="predicted"/>
<organism evidence="7 8">
    <name type="scientific">Kitasatospora phosalacinea</name>
    <dbReference type="NCBI Taxonomy" id="2065"/>
    <lineage>
        <taxon>Bacteria</taxon>
        <taxon>Bacillati</taxon>
        <taxon>Actinomycetota</taxon>
        <taxon>Actinomycetes</taxon>
        <taxon>Kitasatosporales</taxon>
        <taxon>Streptomycetaceae</taxon>
        <taxon>Kitasatospora</taxon>
    </lineage>
</organism>
<dbReference type="InterPro" id="IPR023772">
    <property type="entry name" value="DNA-bd_HTH_TetR-type_CS"/>
</dbReference>
<dbReference type="PANTHER" id="PTHR47506:SF1">
    <property type="entry name" value="HTH-TYPE TRANSCRIPTIONAL REGULATOR YJDC"/>
    <property type="match status" value="1"/>
</dbReference>
<accession>A0A9W6Q778</accession>
<dbReference type="PROSITE" id="PS50977">
    <property type="entry name" value="HTH_TETR_2"/>
    <property type="match status" value="1"/>
</dbReference>
<dbReference type="RefSeq" id="WP_285735625.1">
    <property type="nucleotide sequence ID" value="NZ_BSSA01000005.1"/>
</dbReference>
<feature type="compositionally biased region" description="Gly residues" evidence="5">
    <location>
        <begin position="206"/>
        <end position="229"/>
    </location>
</feature>
<reference evidence="7" key="1">
    <citation type="submission" date="2023-02" db="EMBL/GenBank/DDBJ databases">
        <title>Kitasatospora phosalacinea NBRC 14627.</title>
        <authorList>
            <person name="Ichikawa N."/>
            <person name="Sato H."/>
            <person name="Tonouchi N."/>
        </authorList>
    </citation>
    <scope>NUCLEOTIDE SEQUENCE</scope>
    <source>
        <strain evidence="7">NBRC 14627</strain>
    </source>
</reference>
<evidence type="ECO:0000256" key="4">
    <source>
        <dbReference type="PROSITE-ProRule" id="PRU00335"/>
    </source>
</evidence>
<dbReference type="Pfam" id="PF16925">
    <property type="entry name" value="TetR_C_13"/>
    <property type="match status" value="1"/>
</dbReference>
<keyword evidence="1" id="KW-0805">Transcription regulation</keyword>
<feature type="DNA-binding region" description="H-T-H motif" evidence="4">
    <location>
        <begin position="32"/>
        <end position="51"/>
    </location>
</feature>
<evidence type="ECO:0000256" key="1">
    <source>
        <dbReference type="ARBA" id="ARBA00023015"/>
    </source>
</evidence>
<evidence type="ECO:0000259" key="6">
    <source>
        <dbReference type="PROSITE" id="PS50977"/>
    </source>
</evidence>
<dbReference type="InterPro" id="IPR009057">
    <property type="entry name" value="Homeodomain-like_sf"/>
</dbReference>
<dbReference type="SUPFAM" id="SSF46689">
    <property type="entry name" value="Homeodomain-like"/>
    <property type="match status" value="1"/>
</dbReference>
<dbReference type="InterPro" id="IPR001647">
    <property type="entry name" value="HTH_TetR"/>
</dbReference>
<evidence type="ECO:0000256" key="5">
    <source>
        <dbReference type="SAM" id="MobiDB-lite"/>
    </source>
</evidence>
<dbReference type="SUPFAM" id="SSF48498">
    <property type="entry name" value="Tetracyclin repressor-like, C-terminal domain"/>
    <property type="match status" value="1"/>
</dbReference>
<dbReference type="Gene3D" id="1.10.10.60">
    <property type="entry name" value="Homeodomain-like"/>
    <property type="match status" value="1"/>
</dbReference>
<dbReference type="GO" id="GO:0003677">
    <property type="term" value="F:DNA binding"/>
    <property type="evidence" value="ECO:0007669"/>
    <property type="project" value="UniProtKB-UniRule"/>
</dbReference>
<dbReference type="AlphaFoldDB" id="A0A9W6Q778"/>